<protein>
    <submittedName>
        <fullName evidence="1">Uncharacterized protein</fullName>
    </submittedName>
</protein>
<sequence length="92" mass="9886">MLDSECHKGCSGIGPFVSFRLEPEQHGSMQLPKISPPNFSGGHIIATVQIFSRVVYLSVSTSCRPVPILVSVTAVAGRTSRSSPEDLDHVHV</sequence>
<name>A0A4C1TWJ6_EUMVA</name>
<keyword evidence="2" id="KW-1185">Reference proteome</keyword>
<accession>A0A4C1TWJ6</accession>
<gene>
    <name evidence="1" type="ORF">EVAR_14753_1</name>
</gene>
<dbReference type="EMBL" id="BGZK01000096">
    <property type="protein sequence ID" value="GBP18360.1"/>
    <property type="molecule type" value="Genomic_DNA"/>
</dbReference>
<evidence type="ECO:0000313" key="2">
    <source>
        <dbReference type="Proteomes" id="UP000299102"/>
    </source>
</evidence>
<proteinExistence type="predicted"/>
<comment type="caution">
    <text evidence="1">The sequence shown here is derived from an EMBL/GenBank/DDBJ whole genome shotgun (WGS) entry which is preliminary data.</text>
</comment>
<dbReference type="Proteomes" id="UP000299102">
    <property type="component" value="Unassembled WGS sequence"/>
</dbReference>
<evidence type="ECO:0000313" key="1">
    <source>
        <dbReference type="EMBL" id="GBP18360.1"/>
    </source>
</evidence>
<organism evidence="1 2">
    <name type="scientific">Eumeta variegata</name>
    <name type="common">Bagworm moth</name>
    <name type="synonym">Eumeta japonica</name>
    <dbReference type="NCBI Taxonomy" id="151549"/>
    <lineage>
        <taxon>Eukaryota</taxon>
        <taxon>Metazoa</taxon>
        <taxon>Ecdysozoa</taxon>
        <taxon>Arthropoda</taxon>
        <taxon>Hexapoda</taxon>
        <taxon>Insecta</taxon>
        <taxon>Pterygota</taxon>
        <taxon>Neoptera</taxon>
        <taxon>Endopterygota</taxon>
        <taxon>Lepidoptera</taxon>
        <taxon>Glossata</taxon>
        <taxon>Ditrysia</taxon>
        <taxon>Tineoidea</taxon>
        <taxon>Psychidae</taxon>
        <taxon>Oiketicinae</taxon>
        <taxon>Eumeta</taxon>
    </lineage>
</organism>
<reference evidence="1 2" key="1">
    <citation type="journal article" date="2019" name="Commun. Biol.">
        <title>The bagworm genome reveals a unique fibroin gene that provides high tensile strength.</title>
        <authorList>
            <person name="Kono N."/>
            <person name="Nakamura H."/>
            <person name="Ohtoshi R."/>
            <person name="Tomita M."/>
            <person name="Numata K."/>
            <person name="Arakawa K."/>
        </authorList>
    </citation>
    <scope>NUCLEOTIDE SEQUENCE [LARGE SCALE GENOMIC DNA]</scope>
</reference>
<dbReference type="AlphaFoldDB" id="A0A4C1TWJ6"/>